<dbReference type="InterPro" id="IPR045912">
    <property type="entry name" value="FOXJ2/3-like"/>
</dbReference>
<evidence type="ECO:0000256" key="2">
    <source>
        <dbReference type="ARBA" id="ARBA00023125"/>
    </source>
</evidence>
<keyword evidence="2 5" id="KW-0238">DNA-binding</keyword>
<dbReference type="FunFam" id="1.10.10.10:FF:000135">
    <property type="entry name" value="forkhead box protein G1"/>
    <property type="match status" value="1"/>
</dbReference>
<dbReference type="SMART" id="SM00339">
    <property type="entry name" value="FH"/>
    <property type="match status" value="1"/>
</dbReference>
<feature type="region of interest" description="Disordered" evidence="6">
    <location>
        <begin position="33"/>
        <end position="105"/>
    </location>
</feature>
<dbReference type="Gene3D" id="1.10.10.10">
    <property type="entry name" value="Winged helix-like DNA-binding domain superfamily/Winged helix DNA-binding domain"/>
    <property type="match status" value="1"/>
</dbReference>
<dbReference type="OrthoDB" id="5954824at2759"/>
<keyword evidence="4 5" id="KW-0539">Nucleus</keyword>
<evidence type="ECO:0000256" key="3">
    <source>
        <dbReference type="ARBA" id="ARBA00023163"/>
    </source>
</evidence>
<dbReference type="CDD" id="cd00059">
    <property type="entry name" value="FH_FOX"/>
    <property type="match status" value="1"/>
</dbReference>
<dbReference type="GO" id="GO:0005634">
    <property type="term" value="C:nucleus"/>
    <property type="evidence" value="ECO:0007669"/>
    <property type="project" value="UniProtKB-SubCell"/>
</dbReference>
<evidence type="ECO:0000256" key="4">
    <source>
        <dbReference type="ARBA" id="ARBA00023242"/>
    </source>
</evidence>
<dbReference type="Proteomes" id="UP001150925">
    <property type="component" value="Unassembled WGS sequence"/>
</dbReference>
<dbReference type="Pfam" id="PF00250">
    <property type="entry name" value="Forkhead"/>
    <property type="match status" value="1"/>
</dbReference>
<keyword evidence="3" id="KW-0804">Transcription</keyword>
<evidence type="ECO:0000256" key="6">
    <source>
        <dbReference type="SAM" id="MobiDB-lite"/>
    </source>
</evidence>
<dbReference type="InterPro" id="IPR030456">
    <property type="entry name" value="TF_fork_head_CS_2"/>
</dbReference>
<dbReference type="InterPro" id="IPR001766">
    <property type="entry name" value="Fork_head_dom"/>
</dbReference>
<sequence>MESNSSGYYHQSHQGTGYTAVALENPYGGSTVQGSVNASGGTGAALPESSLPSTVTAPSTPLTPISTCTTAVTTPKSEKQETGTNAGSSSGTGGGNTAKSTNTNANGKPTISYANMITQAICSSPLNKLTLSSIYQWVESKYPYYRTAPPGWKNSIRHNLSLNKMFMRIPRAVDEPGKGSYWIINPHHIPDHQKSKNRYGRSTSDPHPYFAGYSLRSDFNDYMRRTAPMMPHSQFTSPTSVGLNTMYSPYMRFNSANTSPTYGSSPMMLPNNFGISSRGSVSALHSGFVGNTAGTYGSTGFHGSPSGYPPAVATTSGYSLTATHPHGSTTGSVANLVNPTSTVVYDQGGYHSVTTSPSQGFPSTAYHAASPTSTTATSSNNVVTAVTPTTGSPISASVGTPSRSGLLPGYMGAFPSAHTSPYAQHHALGQGSSDFSYMATPAQSYYHAPPTLDSDLPSQMLEQATSSTTSNTIEAAHGGSVCSSLTPGAYPPIQAATAPSSGNPFVPSSSDS</sequence>
<keyword evidence="1" id="KW-0805">Transcription regulation</keyword>
<name>A0A9W8E6S0_9FUNG</name>
<feature type="DNA-binding region" description="Fork-head" evidence="5">
    <location>
        <begin position="108"/>
        <end position="203"/>
    </location>
</feature>
<proteinExistence type="predicted"/>
<dbReference type="PROSITE" id="PS50039">
    <property type="entry name" value="FORK_HEAD_3"/>
    <property type="match status" value="1"/>
</dbReference>
<accession>A0A9W8E6S0</accession>
<evidence type="ECO:0000313" key="8">
    <source>
        <dbReference type="EMBL" id="KAJ1963514.1"/>
    </source>
</evidence>
<protein>
    <recommendedName>
        <fullName evidence="7">Fork-head domain-containing protein</fullName>
    </recommendedName>
</protein>
<dbReference type="EMBL" id="JANBPY010000814">
    <property type="protein sequence ID" value="KAJ1963514.1"/>
    <property type="molecule type" value="Genomic_DNA"/>
</dbReference>
<dbReference type="PRINTS" id="PR00053">
    <property type="entry name" value="FORKHEAD"/>
</dbReference>
<dbReference type="GO" id="GO:0000978">
    <property type="term" value="F:RNA polymerase II cis-regulatory region sequence-specific DNA binding"/>
    <property type="evidence" value="ECO:0007669"/>
    <property type="project" value="TreeGrafter"/>
</dbReference>
<feature type="domain" description="Fork-head" evidence="7">
    <location>
        <begin position="108"/>
        <end position="203"/>
    </location>
</feature>
<evidence type="ECO:0000313" key="9">
    <source>
        <dbReference type="Proteomes" id="UP001150925"/>
    </source>
</evidence>
<keyword evidence="9" id="KW-1185">Reference proteome</keyword>
<dbReference type="SUPFAM" id="SSF46785">
    <property type="entry name" value="Winged helix' DNA-binding domain"/>
    <property type="match status" value="1"/>
</dbReference>
<feature type="region of interest" description="Disordered" evidence="6">
    <location>
        <begin position="488"/>
        <end position="512"/>
    </location>
</feature>
<dbReference type="InterPro" id="IPR036388">
    <property type="entry name" value="WH-like_DNA-bd_sf"/>
</dbReference>
<dbReference type="PANTHER" id="PTHR46078">
    <property type="entry name" value="FORKHEAD BOX PROTEIN J2 FAMILY MEMBER"/>
    <property type="match status" value="1"/>
</dbReference>
<gene>
    <name evidence="8" type="ORF">IWQ62_003188</name>
</gene>
<comment type="subcellular location">
    <subcellularLocation>
        <location evidence="5">Nucleus</location>
    </subcellularLocation>
</comment>
<reference evidence="8" key="1">
    <citation type="submission" date="2022-07" db="EMBL/GenBank/DDBJ databases">
        <title>Phylogenomic reconstructions and comparative analyses of Kickxellomycotina fungi.</title>
        <authorList>
            <person name="Reynolds N.K."/>
            <person name="Stajich J.E."/>
            <person name="Barry K."/>
            <person name="Grigoriev I.V."/>
            <person name="Crous P."/>
            <person name="Smith M.E."/>
        </authorList>
    </citation>
    <scope>NUCLEOTIDE SEQUENCE</scope>
    <source>
        <strain evidence="8">RSA 1196</strain>
    </source>
</reference>
<dbReference type="PROSITE" id="PS00658">
    <property type="entry name" value="FORK_HEAD_2"/>
    <property type="match status" value="1"/>
</dbReference>
<dbReference type="GO" id="GO:0000981">
    <property type="term" value="F:DNA-binding transcription factor activity, RNA polymerase II-specific"/>
    <property type="evidence" value="ECO:0007669"/>
    <property type="project" value="TreeGrafter"/>
</dbReference>
<comment type="caution">
    <text evidence="8">The sequence shown here is derived from an EMBL/GenBank/DDBJ whole genome shotgun (WGS) entry which is preliminary data.</text>
</comment>
<dbReference type="InterPro" id="IPR036390">
    <property type="entry name" value="WH_DNA-bd_sf"/>
</dbReference>
<evidence type="ECO:0000256" key="5">
    <source>
        <dbReference type="PROSITE-ProRule" id="PRU00089"/>
    </source>
</evidence>
<evidence type="ECO:0000259" key="7">
    <source>
        <dbReference type="PROSITE" id="PS50039"/>
    </source>
</evidence>
<feature type="compositionally biased region" description="Polar residues" evidence="6">
    <location>
        <begin position="497"/>
        <end position="512"/>
    </location>
</feature>
<feature type="compositionally biased region" description="Polar residues" evidence="6">
    <location>
        <begin position="50"/>
        <end position="75"/>
    </location>
</feature>
<dbReference type="PANTHER" id="PTHR46078:SF2">
    <property type="entry name" value="FORK-HEAD DOMAIN-CONTAINING PROTEIN"/>
    <property type="match status" value="1"/>
</dbReference>
<evidence type="ECO:0000256" key="1">
    <source>
        <dbReference type="ARBA" id="ARBA00023015"/>
    </source>
</evidence>
<dbReference type="AlphaFoldDB" id="A0A9W8E6S0"/>
<organism evidence="8 9">
    <name type="scientific">Dispira parvispora</name>
    <dbReference type="NCBI Taxonomy" id="1520584"/>
    <lineage>
        <taxon>Eukaryota</taxon>
        <taxon>Fungi</taxon>
        <taxon>Fungi incertae sedis</taxon>
        <taxon>Zoopagomycota</taxon>
        <taxon>Kickxellomycotina</taxon>
        <taxon>Dimargaritomycetes</taxon>
        <taxon>Dimargaritales</taxon>
        <taxon>Dimargaritaceae</taxon>
        <taxon>Dispira</taxon>
    </lineage>
</organism>